<comment type="caution">
    <text evidence="3">The sequence shown here is derived from an EMBL/GenBank/DDBJ whole genome shotgun (WGS) entry which is preliminary data.</text>
</comment>
<sequence>MKNVFRIVFVLLLVMVVPSARVLAADSTNIVIDGNFQDWIGKPYVEDPKHDIKSPWLDFLGVGYYADDKYLYLHVIRQAANKSEPWHFNVVMLNGTKGPTLPQYLFGSTKPVYAPQFDVTTYYASNSSHNGIVVKVSFNGQQLESTFSSNNNAKEIEFRVPLASVGLDGVNKEVKFVLKSDVKDVVDWAPERPIIITTGPTLWQISSVFFFIIVSAAAYRVYKNKASV</sequence>
<feature type="transmembrane region" description="Helical" evidence="1">
    <location>
        <begin position="202"/>
        <end position="222"/>
    </location>
</feature>
<dbReference type="Proteomes" id="UP000622687">
    <property type="component" value="Unassembled WGS sequence"/>
</dbReference>
<accession>A0A934HWF5</accession>
<protein>
    <submittedName>
        <fullName evidence="3">Uncharacterized protein</fullName>
    </submittedName>
</protein>
<keyword evidence="1" id="KW-1133">Transmembrane helix</keyword>
<evidence type="ECO:0000256" key="2">
    <source>
        <dbReference type="SAM" id="SignalP"/>
    </source>
</evidence>
<evidence type="ECO:0000256" key="1">
    <source>
        <dbReference type="SAM" id="Phobius"/>
    </source>
</evidence>
<gene>
    <name evidence="3" type="ORF">I6U51_04905</name>
</gene>
<evidence type="ECO:0000313" key="3">
    <source>
        <dbReference type="EMBL" id="MBI6872048.1"/>
    </source>
</evidence>
<organism evidence="3 4">
    <name type="scientific">Clostridium aciditolerans</name>
    <dbReference type="NCBI Taxonomy" id="339861"/>
    <lineage>
        <taxon>Bacteria</taxon>
        <taxon>Bacillati</taxon>
        <taxon>Bacillota</taxon>
        <taxon>Clostridia</taxon>
        <taxon>Eubacteriales</taxon>
        <taxon>Clostridiaceae</taxon>
        <taxon>Clostridium</taxon>
    </lineage>
</organism>
<keyword evidence="2" id="KW-0732">Signal</keyword>
<dbReference type="EMBL" id="JAEEGB010000005">
    <property type="protein sequence ID" value="MBI6872048.1"/>
    <property type="molecule type" value="Genomic_DNA"/>
</dbReference>
<keyword evidence="1" id="KW-0812">Transmembrane</keyword>
<dbReference type="RefSeq" id="WP_211141474.1">
    <property type="nucleotide sequence ID" value="NZ_JAEEGB010000005.1"/>
</dbReference>
<keyword evidence="1" id="KW-0472">Membrane</keyword>
<evidence type="ECO:0000313" key="4">
    <source>
        <dbReference type="Proteomes" id="UP000622687"/>
    </source>
</evidence>
<feature type="chain" id="PRO_5038057071" evidence="2">
    <location>
        <begin position="25"/>
        <end position="228"/>
    </location>
</feature>
<reference evidence="3" key="1">
    <citation type="submission" date="2020-12" db="EMBL/GenBank/DDBJ databases">
        <title>Clostridium thailandense sp. nov., a novel acetogenic bacterium isolated from peat land soil in Thailand.</title>
        <authorList>
            <person name="Chaikitkaew S."/>
            <person name="Birkeland N.K."/>
        </authorList>
    </citation>
    <scope>NUCLEOTIDE SEQUENCE</scope>
    <source>
        <strain evidence="3">DSM 17425</strain>
    </source>
</reference>
<feature type="signal peptide" evidence="2">
    <location>
        <begin position="1"/>
        <end position="24"/>
    </location>
</feature>
<keyword evidence="4" id="KW-1185">Reference proteome</keyword>
<proteinExistence type="predicted"/>
<dbReference type="AlphaFoldDB" id="A0A934HWF5"/>
<name>A0A934HWF5_9CLOT</name>